<dbReference type="InterPro" id="IPR008993">
    <property type="entry name" value="TIMP-like_OB-fold"/>
</dbReference>
<evidence type="ECO:0000256" key="3">
    <source>
        <dbReference type="PIRSR" id="PIRSR601820-1"/>
    </source>
</evidence>
<proteinExistence type="predicted"/>
<name>A0A9Q1CL04_HOLLE</name>
<accession>A0A9Q1CL04</accession>
<dbReference type="AlphaFoldDB" id="A0A9Q1CL04"/>
<comment type="subcellular location">
    <subcellularLocation>
        <location evidence="1">Secreted</location>
    </subcellularLocation>
</comment>
<evidence type="ECO:0000313" key="5">
    <source>
        <dbReference type="EMBL" id="KAJ8046673.1"/>
    </source>
</evidence>
<evidence type="ECO:0000313" key="6">
    <source>
        <dbReference type="Proteomes" id="UP001152320"/>
    </source>
</evidence>
<sequence length="143" mass="16350">MYVKMQDTYNVFFFVILMVCGKTFGCLCPREEDTRAFFCKQDIVFQGRVMSTVGLLQTESIHDNILMYKVKVEKMFLGYLGPEVWLSTSNGGSSCGVSLDENVSYLLTTSWDKRLITCGWNTPMTSLTEDDHYVINRKSDCDT</sequence>
<organism evidence="5 6">
    <name type="scientific">Holothuria leucospilota</name>
    <name type="common">Black long sea cucumber</name>
    <name type="synonym">Mertensiothuria leucospilota</name>
    <dbReference type="NCBI Taxonomy" id="206669"/>
    <lineage>
        <taxon>Eukaryota</taxon>
        <taxon>Metazoa</taxon>
        <taxon>Echinodermata</taxon>
        <taxon>Eleutherozoa</taxon>
        <taxon>Echinozoa</taxon>
        <taxon>Holothuroidea</taxon>
        <taxon>Aspidochirotacea</taxon>
        <taxon>Aspidochirotida</taxon>
        <taxon>Holothuriidae</taxon>
        <taxon>Holothuria</taxon>
    </lineage>
</organism>
<dbReference type="GO" id="GO:0002020">
    <property type="term" value="F:protease binding"/>
    <property type="evidence" value="ECO:0007669"/>
    <property type="project" value="TreeGrafter"/>
</dbReference>
<keyword evidence="2" id="KW-0964">Secreted</keyword>
<evidence type="ECO:0008006" key="7">
    <source>
        <dbReference type="Google" id="ProtNLM"/>
    </source>
</evidence>
<dbReference type="GO" id="GO:0008191">
    <property type="term" value="F:metalloendopeptidase inhibitor activity"/>
    <property type="evidence" value="ECO:0007669"/>
    <property type="project" value="InterPro"/>
</dbReference>
<dbReference type="GO" id="GO:0046872">
    <property type="term" value="F:metal ion binding"/>
    <property type="evidence" value="ECO:0007669"/>
    <property type="project" value="UniProtKB-KW"/>
</dbReference>
<evidence type="ECO:0000256" key="4">
    <source>
        <dbReference type="PIRSR" id="PIRSR601820-3"/>
    </source>
</evidence>
<dbReference type="GO" id="GO:0031012">
    <property type="term" value="C:extracellular matrix"/>
    <property type="evidence" value="ECO:0007669"/>
    <property type="project" value="TreeGrafter"/>
</dbReference>
<feature type="binding site" evidence="3">
    <location>
        <position position="26"/>
    </location>
    <ligand>
        <name>Zn(2+)</name>
        <dbReference type="ChEBI" id="CHEBI:29105"/>
        <note>ligand shared with metalloproteinase partner</note>
    </ligand>
</feature>
<keyword evidence="4" id="KW-1015">Disulfide bond</keyword>
<keyword evidence="3" id="KW-0862">Zinc</keyword>
<dbReference type="SUPFAM" id="SSF50242">
    <property type="entry name" value="TIMP-like"/>
    <property type="match status" value="1"/>
</dbReference>
<keyword evidence="3" id="KW-0479">Metal-binding</keyword>
<feature type="disulfide bond" evidence="4">
    <location>
        <begin position="28"/>
        <end position="118"/>
    </location>
</feature>
<keyword evidence="6" id="KW-1185">Reference proteome</keyword>
<dbReference type="PANTHER" id="PTHR11844">
    <property type="entry name" value="METALLOPROTEASE INHIBITOR"/>
    <property type="match status" value="1"/>
</dbReference>
<evidence type="ECO:0000256" key="2">
    <source>
        <dbReference type="ARBA" id="ARBA00022525"/>
    </source>
</evidence>
<protein>
    <recommendedName>
        <fullName evidence="7">NTR domain-containing protein</fullName>
    </recommendedName>
</protein>
<dbReference type="GO" id="GO:0005615">
    <property type="term" value="C:extracellular space"/>
    <property type="evidence" value="ECO:0007669"/>
    <property type="project" value="TreeGrafter"/>
</dbReference>
<dbReference type="Proteomes" id="UP001152320">
    <property type="component" value="Chromosome 2"/>
</dbReference>
<dbReference type="Gene3D" id="2.40.50.120">
    <property type="match status" value="1"/>
</dbReference>
<reference evidence="5" key="1">
    <citation type="submission" date="2021-10" db="EMBL/GenBank/DDBJ databases">
        <title>Tropical sea cucumber genome reveals ecological adaptation and Cuvierian tubules defense mechanism.</title>
        <authorList>
            <person name="Chen T."/>
        </authorList>
    </citation>
    <scope>NUCLEOTIDE SEQUENCE</scope>
    <source>
        <strain evidence="5">Nanhai2018</strain>
        <tissue evidence="5">Muscle</tissue>
    </source>
</reference>
<dbReference type="EMBL" id="JAIZAY010000002">
    <property type="protein sequence ID" value="KAJ8046673.1"/>
    <property type="molecule type" value="Genomic_DNA"/>
</dbReference>
<dbReference type="GO" id="GO:0051045">
    <property type="term" value="P:negative regulation of membrane protein ectodomain proteolysis"/>
    <property type="evidence" value="ECO:0007669"/>
    <property type="project" value="TreeGrafter"/>
</dbReference>
<dbReference type="InterPro" id="IPR001820">
    <property type="entry name" value="TIMP"/>
</dbReference>
<evidence type="ECO:0000256" key="1">
    <source>
        <dbReference type="ARBA" id="ARBA00004613"/>
    </source>
</evidence>
<dbReference type="Pfam" id="PF00965">
    <property type="entry name" value="TIMP"/>
    <property type="match status" value="1"/>
</dbReference>
<comment type="caution">
    <text evidence="5">The sequence shown here is derived from an EMBL/GenBank/DDBJ whole genome shotgun (WGS) entry which is preliminary data.</text>
</comment>
<dbReference type="PANTHER" id="PTHR11844:SF25">
    <property type="entry name" value="NTR DOMAIN-CONTAINING PROTEIN"/>
    <property type="match status" value="1"/>
</dbReference>
<feature type="disulfide bond" evidence="4">
    <location>
        <begin position="26"/>
        <end position="95"/>
    </location>
</feature>
<gene>
    <name evidence="5" type="ORF">HOLleu_05435</name>
</gene>